<protein>
    <submittedName>
        <fullName evidence="1">Uncharacterized protein</fullName>
    </submittedName>
</protein>
<evidence type="ECO:0000313" key="1">
    <source>
        <dbReference type="EMBL" id="QJB01787.1"/>
    </source>
</evidence>
<sequence>MNGERPVQARLNVDLTKCESLACKCGNESFTEVITLKKISALLSPTGREMVAQLRQLACLKCNETFVLEEAKDKKEINGRERGDSAVDP</sequence>
<accession>A0A6M3M2B5</accession>
<gene>
    <name evidence="1" type="ORF">MM171B02004_0006</name>
</gene>
<reference evidence="1" key="1">
    <citation type="submission" date="2020-03" db="EMBL/GenBank/DDBJ databases">
        <title>The deep terrestrial virosphere.</title>
        <authorList>
            <person name="Holmfeldt K."/>
            <person name="Nilsson E."/>
            <person name="Simone D."/>
            <person name="Lopez-Fernandez M."/>
            <person name="Wu X."/>
            <person name="de Brujin I."/>
            <person name="Lundin D."/>
            <person name="Andersson A."/>
            <person name="Bertilsson S."/>
            <person name="Dopson M."/>
        </authorList>
    </citation>
    <scope>NUCLEOTIDE SEQUENCE</scope>
    <source>
        <strain evidence="1">MM171B02004</strain>
    </source>
</reference>
<organism evidence="1">
    <name type="scientific">viral metagenome</name>
    <dbReference type="NCBI Taxonomy" id="1070528"/>
    <lineage>
        <taxon>unclassified sequences</taxon>
        <taxon>metagenomes</taxon>
        <taxon>organismal metagenomes</taxon>
    </lineage>
</organism>
<name>A0A6M3M2B5_9ZZZZ</name>
<dbReference type="EMBL" id="MT143733">
    <property type="protein sequence ID" value="QJB01787.1"/>
    <property type="molecule type" value="Genomic_DNA"/>
</dbReference>
<dbReference type="AlphaFoldDB" id="A0A6M3M2B5"/>
<proteinExistence type="predicted"/>